<dbReference type="GO" id="GO:0016887">
    <property type="term" value="F:ATP hydrolysis activity"/>
    <property type="evidence" value="ECO:0007669"/>
    <property type="project" value="InterPro"/>
</dbReference>
<keyword evidence="2 4" id="KW-0067">ATP-binding</keyword>
<dbReference type="PANTHER" id="PTHR43790:SF4">
    <property type="entry name" value="GUANOSINE IMPORT ATP-BINDING PROTEIN NUPO"/>
    <property type="match status" value="1"/>
</dbReference>
<keyword evidence="1" id="KW-0547">Nucleotide-binding</keyword>
<proteinExistence type="predicted"/>
<dbReference type="PROSITE" id="PS00211">
    <property type="entry name" value="ABC_TRANSPORTER_1"/>
    <property type="match status" value="1"/>
</dbReference>
<dbReference type="PANTHER" id="PTHR43790">
    <property type="entry name" value="CARBOHYDRATE TRANSPORT ATP-BINDING PROTEIN MG119-RELATED"/>
    <property type="match status" value="1"/>
</dbReference>
<name>A0A212JPG9_9FIRM</name>
<accession>A0A212JPG9</accession>
<feature type="domain" description="ABC transporter" evidence="3">
    <location>
        <begin position="257"/>
        <end position="500"/>
    </location>
</feature>
<dbReference type="Pfam" id="PF00005">
    <property type="entry name" value="ABC_tran"/>
    <property type="match status" value="2"/>
</dbReference>
<evidence type="ECO:0000256" key="1">
    <source>
        <dbReference type="ARBA" id="ARBA00022741"/>
    </source>
</evidence>
<dbReference type="InterPro" id="IPR003439">
    <property type="entry name" value="ABC_transporter-like_ATP-bd"/>
</dbReference>
<evidence type="ECO:0000256" key="2">
    <source>
        <dbReference type="ARBA" id="ARBA00022840"/>
    </source>
</evidence>
<protein>
    <submittedName>
        <fullName evidence="4">Uncharacterized ABC transporter ATP-binding protein YufO</fullName>
    </submittedName>
</protein>
<feature type="domain" description="ABC transporter" evidence="3">
    <location>
        <begin position="5"/>
        <end position="241"/>
    </location>
</feature>
<evidence type="ECO:0000259" key="3">
    <source>
        <dbReference type="PROSITE" id="PS50893"/>
    </source>
</evidence>
<evidence type="ECO:0000313" key="4">
    <source>
        <dbReference type="EMBL" id="SBW01301.1"/>
    </source>
</evidence>
<dbReference type="EMBL" id="FLUN01000001">
    <property type="protein sequence ID" value="SBW01301.1"/>
    <property type="molecule type" value="Genomic_DNA"/>
</dbReference>
<dbReference type="InterPro" id="IPR017871">
    <property type="entry name" value="ABC_transporter-like_CS"/>
</dbReference>
<reference evidence="4" key="1">
    <citation type="submission" date="2016-04" db="EMBL/GenBank/DDBJ databases">
        <authorList>
            <person name="Evans L.H."/>
            <person name="Alamgir A."/>
            <person name="Owens N."/>
            <person name="Weber N.D."/>
            <person name="Virtaneva K."/>
            <person name="Barbian K."/>
            <person name="Babar A."/>
            <person name="Rosenke K."/>
        </authorList>
    </citation>
    <scope>NUCLEOTIDE SEQUENCE</scope>
    <source>
        <strain evidence="4">86</strain>
    </source>
</reference>
<dbReference type="Gene3D" id="3.40.50.300">
    <property type="entry name" value="P-loop containing nucleotide triphosphate hydrolases"/>
    <property type="match status" value="2"/>
</dbReference>
<dbReference type="InterPro" id="IPR003593">
    <property type="entry name" value="AAA+_ATPase"/>
</dbReference>
<organism evidence="4">
    <name type="scientific">uncultured Eubacteriales bacterium</name>
    <dbReference type="NCBI Taxonomy" id="172733"/>
    <lineage>
        <taxon>Bacteria</taxon>
        <taxon>Bacillati</taxon>
        <taxon>Bacillota</taxon>
        <taxon>Clostridia</taxon>
        <taxon>Eubacteriales</taxon>
        <taxon>environmental samples</taxon>
    </lineage>
</organism>
<dbReference type="InterPro" id="IPR027417">
    <property type="entry name" value="P-loop_NTPase"/>
</dbReference>
<dbReference type="InterPro" id="IPR050107">
    <property type="entry name" value="ABC_carbohydrate_import_ATPase"/>
</dbReference>
<dbReference type="GO" id="GO:0005524">
    <property type="term" value="F:ATP binding"/>
    <property type="evidence" value="ECO:0007669"/>
    <property type="project" value="UniProtKB-KW"/>
</dbReference>
<sequence>MELAFEMKHITKTYPDVVANDDVSVSAAKGSVLCVIGENGAGKSTLMNILYGMTAPDAGEIRLHGEAVRFASSRDAMKHKVGMVFQHFMLVEELTCLENIIIGMEPVTGGLVLDRKRARTQIEEIMRQYNMHVPLDTPAGELWVGVQQKLEILKTLYRGAEIIILDEPTAVLTPQETQELFVNVRKLAEKGKTIIFITHKLDEVMQTADHIVVMRAGRVVAELKSADTNVHDLSVHMVGSEIPPMRERAQIQPQAALRLNRVSHRRKNGVYALKDVDMTLHKGEILGIAGISGNGQVELAQIVSGLTLPHSGQVTLGGEDITGHDRLRRIRDGISYIPEDRTTTGVCLSWSIEDNCFAGYQEKFVGRLGVLDRKKTGALAMSMIEKFRVKTPGRDVPIRSLSGGNMQKVVVARETGFGAQVIIAAEPSRGVDIGAISTIHNHMIALRNEGCAILLISSSLDEIFALSDRIAVMFEGEVTAVLDPKTTGREEIGLYMSGAKRQEKGDAV</sequence>
<dbReference type="SUPFAM" id="SSF52540">
    <property type="entry name" value="P-loop containing nucleoside triphosphate hydrolases"/>
    <property type="match status" value="2"/>
</dbReference>
<dbReference type="CDD" id="cd03216">
    <property type="entry name" value="ABC_Carb_Monos_I"/>
    <property type="match status" value="1"/>
</dbReference>
<dbReference type="SMART" id="SM00382">
    <property type="entry name" value="AAA"/>
    <property type="match status" value="1"/>
</dbReference>
<gene>
    <name evidence="4" type="primary">yufO</name>
    <name evidence="4" type="ORF">KL86CLO1_11460</name>
</gene>
<dbReference type="PROSITE" id="PS50893">
    <property type="entry name" value="ABC_TRANSPORTER_2"/>
    <property type="match status" value="2"/>
</dbReference>
<dbReference type="CDD" id="cd03215">
    <property type="entry name" value="ABC_Carb_Monos_II"/>
    <property type="match status" value="1"/>
</dbReference>
<dbReference type="AlphaFoldDB" id="A0A212JPG9"/>